<dbReference type="OrthoDB" id="3506997at2759"/>
<dbReference type="AlphaFoldDB" id="A0A8H4RQD0"/>
<comment type="caution">
    <text evidence="1">The sequence shown here is derived from an EMBL/GenBank/DDBJ whole genome shotgun (WGS) entry which is preliminary data.</text>
</comment>
<dbReference type="PANTHER" id="PTHR37540">
    <property type="entry name" value="TRANSCRIPTION FACTOR (ACR-2), PUTATIVE-RELATED-RELATED"/>
    <property type="match status" value="1"/>
</dbReference>
<reference evidence="1 2" key="1">
    <citation type="submission" date="2020-03" db="EMBL/GenBank/DDBJ databases">
        <title>Draft Genome Sequence of Cudoniella acicularis.</title>
        <authorList>
            <person name="Buettner E."/>
            <person name="Kellner H."/>
        </authorList>
    </citation>
    <scope>NUCLEOTIDE SEQUENCE [LARGE SCALE GENOMIC DNA]</scope>
    <source>
        <strain evidence="1 2">DSM 108380</strain>
    </source>
</reference>
<name>A0A8H4RQD0_9HELO</name>
<dbReference type="Proteomes" id="UP000566819">
    <property type="component" value="Unassembled WGS sequence"/>
</dbReference>
<evidence type="ECO:0000313" key="2">
    <source>
        <dbReference type="Proteomes" id="UP000566819"/>
    </source>
</evidence>
<dbReference type="Pfam" id="PF11951">
    <property type="entry name" value="Fungal_trans_2"/>
    <property type="match status" value="1"/>
</dbReference>
<evidence type="ECO:0000313" key="1">
    <source>
        <dbReference type="EMBL" id="KAF4634145.1"/>
    </source>
</evidence>
<proteinExistence type="predicted"/>
<organism evidence="1 2">
    <name type="scientific">Cudoniella acicularis</name>
    <dbReference type="NCBI Taxonomy" id="354080"/>
    <lineage>
        <taxon>Eukaryota</taxon>
        <taxon>Fungi</taxon>
        <taxon>Dikarya</taxon>
        <taxon>Ascomycota</taxon>
        <taxon>Pezizomycotina</taxon>
        <taxon>Leotiomycetes</taxon>
        <taxon>Helotiales</taxon>
        <taxon>Tricladiaceae</taxon>
        <taxon>Cudoniella</taxon>
    </lineage>
</organism>
<gene>
    <name evidence="1" type="ORF">G7Y89_g3961</name>
</gene>
<sequence length="386" mass="42918">MGALAKFSVRTPFINNVAPTIQPFGSHLPHNPISTIWGQHTLANHALLEAILFHAAVHLDLRHRRPWSPITFYYRGQSIRLLNQSLESANGTPGDAVIGAAAFLGATGNITGNVDDDIMHRKATQKMVKMRGGLKNLGWDGALAMLLSIGDSISAIISASEPFLDCPSPKTAPPFLQSDIGNTLTLVKPSNTNLDLSLFGAEIHSLINRISKLASLHSNSYNELTSITTAMIAFNQYCSAVEHRLLSIKISVLEHASPQNPDIFIYEAARFAGLMCMTYLFRQMMPQGEVFTSLQMSLRNCLVSLEDLELAATDESSTQLLLWACCVGGLTSVDQDWFVERIYHCMSRLSFGNWEELELCLMQYVWTPRMCTEHFVAQWREVQILF</sequence>
<accession>A0A8H4RQD0</accession>
<dbReference type="PANTHER" id="PTHR37540:SF5">
    <property type="entry name" value="TRANSCRIPTION FACTOR DOMAIN-CONTAINING PROTEIN"/>
    <property type="match status" value="1"/>
</dbReference>
<dbReference type="EMBL" id="JAAMPI010000205">
    <property type="protein sequence ID" value="KAF4634145.1"/>
    <property type="molecule type" value="Genomic_DNA"/>
</dbReference>
<keyword evidence="2" id="KW-1185">Reference proteome</keyword>
<dbReference type="InterPro" id="IPR021858">
    <property type="entry name" value="Fun_TF"/>
</dbReference>
<protein>
    <submittedName>
        <fullName evidence="1">Uncharacterized protein</fullName>
    </submittedName>
</protein>